<comment type="caution">
    <text evidence="2">The sequence shown here is derived from an EMBL/GenBank/DDBJ whole genome shotgun (WGS) entry which is preliminary data.</text>
</comment>
<accession>A0A916QMD0</accession>
<sequence length="145" mass="15953">MKAVFSALAAPSRILSIAVLMSLAGTATAEYERGLSQYEQGNYDRALMEFRTDANIGHTQAMRKLGEMYMAGEGVESPDPVQAVKWLTLAYLQGDSELVSTLESIRQDISESQLVAGEQAALDWLEDAMLSDFGRDDVSELYESF</sequence>
<dbReference type="SUPFAM" id="SSF81901">
    <property type="entry name" value="HCP-like"/>
    <property type="match status" value="1"/>
</dbReference>
<organism evidence="2 3">
    <name type="scientific">Pseudohongiella nitratireducens</name>
    <dbReference type="NCBI Taxonomy" id="1768907"/>
    <lineage>
        <taxon>Bacteria</taxon>
        <taxon>Pseudomonadati</taxon>
        <taxon>Pseudomonadota</taxon>
        <taxon>Gammaproteobacteria</taxon>
        <taxon>Pseudomonadales</taxon>
        <taxon>Pseudohongiellaceae</taxon>
        <taxon>Pseudohongiella</taxon>
    </lineage>
</organism>
<dbReference type="Gene3D" id="1.25.40.10">
    <property type="entry name" value="Tetratricopeptide repeat domain"/>
    <property type="match status" value="1"/>
</dbReference>
<proteinExistence type="predicted"/>
<feature type="signal peptide" evidence="1">
    <location>
        <begin position="1"/>
        <end position="29"/>
    </location>
</feature>
<dbReference type="OrthoDB" id="7063913at2"/>
<dbReference type="Proteomes" id="UP000627715">
    <property type="component" value="Unassembled WGS sequence"/>
</dbReference>
<evidence type="ECO:0008006" key="4">
    <source>
        <dbReference type="Google" id="ProtNLM"/>
    </source>
</evidence>
<evidence type="ECO:0000256" key="1">
    <source>
        <dbReference type="SAM" id="SignalP"/>
    </source>
</evidence>
<dbReference type="Pfam" id="PF08238">
    <property type="entry name" value="Sel1"/>
    <property type="match status" value="1"/>
</dbReference>
<reference evidence="2" key="2">
    <citation type="submission" date="2020-09" db="EMBL/GenBank/DDBJ databases">
        <authorList>
            <person name="Sun Q."/>
            <person name="Zhou Y."/>
        </authorList>
    </citation>
    <scope>NUCLEOTIDE SEQUENCE</scope>
    <source>
        <strain evidence="2">CGMCC 1.15425</strain>
    </source>
</reference>
<keyword evidence="1" id="KW-0732">Signal</keyword>
<dbReference type="AlphaFoldDB" id="A0A916QMD0"/>
<dbReference type="InterPro" id="IPR006597">
    <property type="entry name" value="Sel1-like"/>
</dbReference>
<evidence type="ECO:0000313" key="3">
    <source>
        <dbReference type="Proteomes" id="UP000627715"/>
    </source>
</evidence>
<keyword evidence="3" id="KW-1185">Reference proteome</keyword>
<protein>
    <recommendedName>
        <fullName evidence="4">Sel1 repeat family protein</fullName>
    </recommendedName>
</protein>
<dbReference type="SMART" id="SM00671">
    <property type="entry name" value="SEL1"/>
    <property type="match status" value="1"/>
</dbReference>
<name>A0A916QMD0_9GAMM</name>
<dbReference type="RefSeq" id="WP_068810743.1">
    <property type="nucleotide sequence ID" value="NZ_BMIY01000014.1"/>
</dbReference>
<gene>
    <name evidence="2" type="ORF">GCM10011403_29080</name>
</gene>
<reference evidence="2" key="1">
    <citation type="journal article" date="2014" name="Int. J. Syst. Evol. Microbiol.">
        <title>Complete genome sequence of Corynebacterium casei LMG S-19264T (=DSM 44701T), isolated from a smear-ripened cheese.</title>
        <authorList>
            <consortium name="US DOE Joint Genome Institute (JGI-PGF)"/>
            <person name="Walter F."/>
            <person name="Albersmeier A."/>
            <person name="Kalinowski J."/>
            <person name="Ruckert C."/>
        </authorList>
    </citation>
    <scope>NUCLEOTIDE SEQUENCE</scope>
    <source>
        <strain evidence="2">CGMCC 1.15425</strain>
    </source>
</reference>
<feature type="chain" id="PRO_5037801369" description="Sel1 repeat family protein" evidence="1">
    <location>
        <begin position="30"/>
        <end position="145"/>
    </location>
</feature>
<dbReference type="InterPro" id="IPR011990">
    <property type="entry name" value="TPR-like_helical_dom_sf"/>
</dbReference>
<evidence type="ECO:0000313" key="2">
    <source>
        <dbReference type="EMBL" id="GFZ83593.1"/>
    </source>
</evidence>
<dbReference type="EMBL" id="BMIY01000014">
    <property type="protein sequence ID" value="GFZ83593.1"/>
    <property type="molecule type" value="Genomic_DNA"/>
</dbReference>